<evidence type="ECO:0000259" key="7">
    <source>
        <dbReference type="PROSITE" id="PS50893"/>
    </source>
</evidence>
<dbReference type="InterPro" id="IPR003439">
    <property type="entry name" value="ABC_transporter-like_ATP-bd"/>
</dbReference>
<gene>
    <name evidence="8" type="primary">tagH_1</name>
    <name evidence="8" type="ORF">AM1BK_09890</name>
</gene>
<sequence length="544" mass="61492">MKPKVIFRNVSKTYTLYGGKFDKLADLFSSRKKKNKTFYALNNISFEVYEGETIGIIGVNGSGKSTMSNLLAQVIPPTSGQISINGETSLIAISVGLNNNLTGFENIELKCLMHGLSQEKIEEITPKIIEFADIGEFISQPVKNYSSGMKSRLGFAISVHTDPDILIIDEALSVGDETFYEKCLAKMEEFKKKGKTIFFISHSISQVRSFCDRAIWLHHGKVQSYGGIGKVIREYKEFISWHKALAPEEQKMYKKEMMAKQFISFDKINNVENESVQLHSRSMTKKKKNSEKQGKNFILSVLFLCMLVSAYMLLQGGLHSVADTSKKIENTKNNLEVKKSSQPIQKEVRIINREGYVRENKIELFSDSNKKKVISSLDFSEKVMVEEEADQLYKIRLDNDKEGYTDQKNISLLDSIDDTKKITLSGILSITPEVFSKTYQFYLAYINASEEKIKNDLRGLTNEIAENSNKKFLVFGNGQIIFQINNGESTALIIKGIDTNSPEFSSLSENAVLKDQEGNFGLVATEQNYIIYNKLDQTITIETK</sequence>
<comment type="similarity">
    <text evidence="1">Belongs to the ABC transporter superfamily.</text>
</comment>
<feature type="domain" description="ABC transporter" evidence="7">
    <location>
        <begin position="22"/>
        <end position="244"/>
    </location>
</feature>
<name>A0ABQ3N032_9BACI</name>
<dbReference type="InterPro" id="IPR027417">
    <property type="entry name" value="P-loop_NTPase"/>
</dbReference>
<dbReference type="EMBL" id="BNDS01000003">
    <property type="protein sequence ID" value="GHH97446.1"/>
    <property type="molecule type" value="Genomic_DNA"/>
</dbReference>
<keyword evidence="6" id="KW-1133">Transmembrane helix</keyword>
<reference evidence="8 9" key="1">
    <citation type="journal article" date="2022" name="Int. J. Syst. Evol. Microbiol.">
        <title>Neobacillus kokaensis sp. nov., isolated from soil.</title>
        <authorList>
            <person name="Yuki K."/>
            <person name="Matsubara H."/>
            <person name="Yamaguchi S."/>
        </authorList>
    </citation>
    <scope>NUCLEOTIDE SEQUENCE [LARGE SCALE GENOMIC DNA]</scope>
    <source>
        <strain evidence="8 9">LOB 377</strain>
    </source>
</reference>
<keyword evidence="6" id="KW-0472">Membrane</keyword>
<keyword evidence="9" id="KW-1185">Reference proteome</keyword>
<keyword evidence="3" id="KW-0547">Nucleotide-binding</keyword>
<keyword evidence="4 8" id="KW-0067">ATP-binding</keyword>
<comment type="caution">
    <text evidence="8">The sequence shown here is derived from an EMBL/GenBank/DDBJ whole genome shotgun (WGS) entry which is preliminary data.</text>
</comment>
<evidence type="ECO:0000256" key="6">
    <source>
        <dbReference type="SAM" id="Phobius"/>
    </source>
</evidence>
<dbReference type="RefSeq" id="WP_191270324.1">
    <property type="nucleotide sequence ID" value="NZ_BNDS01000003.1"/>
</dbReference>
<dbReference type="Pfam" id="PF00005">
    <property type="entry name" value="ABC_tran"/>
    <property type="match status" value="1"/>
</dbReference>
<dbReference type="PANTHER" id="PTHR46743">
    <property type="entry name" value="TEICHOIC ACIDS EXPORT ATP-BINDING PROTEIN TAGH"/>
    <property type="match status" value="1"/>
</dbReference>
<keyword evidence="6" id="KW-0812">Transmembrane</keyword>
<evidence type="ECO:0000256" key="3">
    <source>
        <dbReference type="ARBA" id="ARBA00022741"/>
    </source>
</evidence>
<proteinExistence type="inferred from homology"/>
<evidence type="ECO:0000313" key="9">
    <source>
        <dbReference type="Proteomes" id="UP000637074"/>
    </source>
</evidence>
<evidence type="ECO:0000256" key="1">
    <source>
        <dbReference type="ARBA" id="ARBA00005417"/>
    </source>
</evidence>
<evidence type="ECO:0000256" key="4">
    <source>
        <dbReference type="ARBA" id="ARBA00022840"/>
    </source>
</evidence>
<evidence type="ECO:0000256" key="5">
    <source>
        <dbReference type="ARBA" id="ARBA00022967"/>
    </source>
</evidence>
<dbReference type="InterPro" id="IPR003593">
    <property type="entry name" value="AAA+_ATPase"/>
</dbReference>
<keyword evidence="2" id="KW-0813">Transport</keyword>
<keyword evidence="5" id="KW-1278">Translocase</keyword>
<dbReference type="SMART" id="SM00382">
    <property type="entry name" value="AAA"/>
    <property type="match status" value="1"/>
</dbReference>
<dbReference type="InterPro" id="IPR050683">
    <property type="entry name" value="Bact_Polysacc_Export_ATP-bd"/>
</dbReference>
<feature type="transmembrane region" description="Helical" evidence="6">
    <location>
        <begin position="296"/>
        <end position="314"/>
    </location>
</feature>
<evidence type="ECO:0000256" key="2">
    <source>
        <dbReference type="ARBA" id="ARBA00022448"/>
    </source>
</evidence>
<dbReference type="Gene3D" id="3.40.50.300">
    <property type="entry name" value="P-loop containing nucleotide triphosphate hydrolases"/>
    <property type="match status" value="1"/>
</dbReference>
<dbReference type="PANTHER" id="PTHR46743:SF2">
    <property type="entry name" value="TEICHOIC ACIDS EXPORT ATP-BINDING PROTEIN TAGH"/>
    <property type="match status" value="1"/>
</dbReference>
<dbReference type="InterPro" id="IPR015860">
    <property type="entry name" value="ABC_transpr_TagH-like"/>
</dbReference>
<dbReference type="GO" id="GO:0005524">
    <property type="term" value="F:ATP binding"/>
    <property type="evidence" value="ECO:0007669"/>
    <property type="project" value="UniProtKB-KW"/>
</dbReference>
<dbReference type="Proteomes" id="UP000637074">
    <property type="component" value="Unassembled WGS sequence"/>
</dbReference>
<dbReference type="PROSITE" id="PS00211">
    <property type="entry name" value="ABC_TRANSPORTER_1"/>
    <property type="match status" value="1"/>
</dbReference>
<dbReference type="PROSITE" id="PS50893">
    <property type="entry name" value="ABC_TRANSPORTER_2"/>
    <property type="match status" value="1"/>
</dbReference>
<evidence type="ECO:0000313" key="8">
    <source>
        <dbReference type="EMBL" id="GHH97446.1"/>
    </source>
</evidence>
<dbReference type="InterPro" id="IPR017871">
    <property type="entry name" value="ABC_transporter-like_CS"/>
</dbReference>
<organism evidence="8 9">
    <name type="scientific">Neobacillus kokaensis</name>
    <dbReference type="NCBI Taxonomy" id="2759023"/>
    <lineage>
        <taxon>Bacteria</taxon>
        <taxon>Bacillati</taxon>
        <taxon>Bacillota</taxon>
        <taxon>Bacilli</taxon>
        <taxon>Bacillales</taxon>
        <taxon>Bacillaceae</taxon>
        <taxon>Neobacillus</taxon>
    </lineage>
</organism>
<dbReference type="SUPFAM" id="SSF52540">
    <property type="entry name" value="P-loop containing nucleoside triphosphate hydrolases"/>
    <property type="match status" value="1"/>
</dbReference>
<accession>A0ABQ3N032</accession>
<dbReference type="CDD" id="cd03220">
    <property type="entry name" value="ABC_KpsT_Wzt"/>
    <property type="match status" value="1"/>
</dbReference>
<protein>
    <submittedName>
        <fullName evidence="8">Teichoic acids export ATP-binding protein TagH</fullName>
    </submittedName>
</protein>